<comment type="caution">
    <text evidence="3">The sequence shown here is derived from an EMBL/GenBank/DDBJ whole genome shotgun (WGS) entry which is preliminary data.</text>
</comment>
<dbReference type="OrthoDB" id="5413827at2759"/>
<reference evidence="2" key="1">
    <citation type="journal article" date="2018" name="BMC Genomics">
        <title>Comparative genomics of the wheat fungal pathogen Pyrenophora tritici-repentis reveals chromosomal variations and genome plasticity.</title>
        <authorList>
            <person name="Moolhuijzen P."/>
            <person name="See P.T."/>
            <person name="Hane J.K."/>
            <person name="Shi G."/>
            <person name="Liu Z."/>
            <person name="Oliver R.P."/>
            <person name="Moffat C.S."/>
        </authorList>
    </citation>
    <scope>NUCLEOTIDE SEQUENCE [LARGE SCALE GENOMIC DNA]</scope>
    <source>
        <strain evidence="2">M4</strain>
    </source>
</reference>
<reference evidence="4" key="4">
    <citation type="journal article" date="2022" name="Microb. Genom.">
        <title>A global pangenome for the wheat fungal pathogen Pyrenophora tritici-repentis and prediction of effector protein structural homology.</title>
        <authorList>
            <person name="Moolhuijzen P.M."/>
            <person name="See P.T."/>
            <person name="Shi G."/>
            <person name="Powell H.R."/>
            <person name="Cockram J."/>
            <person name="Jorgensen L.N."/>
            <person name="Benslimane H."/>
            <person name="Strelkov S.E."/>
            <person name="Turner J."/>
            <person name="Liu Z."/>
            <person name="Moffat C.S."/>
        </authorList>
    </citation>
    <scope>NUCLEOTIDE SEQUENCE [LARGE SCALE GENOMIC DNA]</scope>
</reference>
<sequence>MTDPHPNTDHVHSTLDQGKDNVDGNQKEGLSTAEANIITQRNQAQSPLLRLPREVRDIIATYALSNYNIGISPDYRIDYRISSRPYWTIKCHDANRKQHDWQCIAALTLTCQQLNAEYALMPYSLNMFQVDFQYDNPFSERQCAAIRYIGLHHAKWMREDLDFLTPFNSLKECTVSFIPTRHCRPAEVVKAVKEAVGEGVVVNVDNVFINSPRRI</sequence>
<dbReference type="AlphaFoldDB" id="A0A2W1HUS3"/>
<organism evidence="3 4">
    <name type="scientific">Pyrenophora tritici-repentis</name>
    <dbReference type="NCBI Taxonomy" id="45151"/>
    <lineage>
        <taxon>Eukaryota</taxon>
        <taxon>Fungi</taxon>
        <taxon>Dikarya</taxon>
        <taxon>Ascomycota</taxon>
        <taxon>Pezizomycotina</taxon>
        <taxon>Dothideomycetes</taxon>
        <taxon>Pleosporomycetidae</taxon>
        <taxon>Pleosporales</taxon>
        <taxon>Pleosporineae</taxon>
        <taxon>Pleosporaceae</taxon>
        <taxon>Pyrenophora</taxon>
    </lineage>
</organism>
<feature type="region of interest" description="Disordered" evidence="1">
    <location>
        <begin position="1"/>
        <end position="27"/>
    </location>
</feature>
<gene>
    <name evidence="3" type="ORF">Ptr86124_005490</name>
    <name evidence="2" type="ORF">PtrM4_138830</name>
</gene>
<accession>A0A2W1HUS3</accession>
<evidence type="ECO:0000313" key="2">
    <source>
        <dbReference type="EMBL" id="KAF7567292.1"/>
    </source>
</evidence>
<dbReference type="EMBL" id="NRDI02000006">
    <property type="protein sequence ID" value="KAI1515489.1"/>
    <property type="molecule type" value="Genomic_DNA"/>
</dbReference>
<evidence type="ECO:0000313" key="4">
    <source>
        <dbReference type="Proteomes" id="UP000249757"/>
    </source>
</evidence>
<reference evidence="3" key="2">
    <citation type="submission" date="2021-05" db="EMBL/GenBank/DDBJ databases">
        <authorList>
            <person name="Moolhuijzen P.M."/>
            <person name="Moffat C.S."/>
        </authorList>
    </citation>
    <scope>NUCLEOTIDE SEQUENCE</scope>
    <source>
        <strain evidence="3">86-124</strain>
    </source>
</reference>
<evidence type="ECO:0000256" key="1">
    <source>
        <dbReference type="SAM" id="MobiDB-lite"/>
    </source>
</evidence>
<proteinExistence type="predicted"/>
<protein>
    <submittedName>
        <fullName evidence="3">Uncharacterized protein</fullName>
    </submittedName>
</protein>
<dbReference type="EMBL" id="NQIK02000008">
    <property type="protein sequence ID" value="KAF7567292.1"/>
    <property type="molecule type" value="Genomic_DNA"/>
</dbReference>
<evidence type="ECO:0000313" key="3">
    <source>
        <dbReference type="EMBL" id="KAI1515489.1"/>
    </source>
</evidence>
<name>A0A2W1HUS3_9PLEO</name>
<feature type="compositionally biased region" description="Basic and acidic residues" evidence="1">
    <location>
        <begin position="1"/>
        <end position="26"/>
    </location>
</feature>
<keyword evidence="4" id="KW-1185">Reference proteome</keyword>
<dbReference type="PANTHER" id="PTHR38790">
    <property type="entry name" value="2EXR DOMAIN-CONTAINING PROTEIN-RELATED"/>
    <property type="match status" value="1"/>
</dbReference>
<dbReference type="Proteomes" id="UP000249757">
    <property type="component" value="Unassembled WGS sequence"/>
</dbReference>
<dbReference type="PANTHER" id="PTHR38790:SF4">
    <property type="entry name" value="2EXR DOMAIN-CONTAINING PROTEIN"/>
    <property type="match status" value="1"/>
</dbReference>
<reference evidence="3" key="3">
    <citation type="journal article" date="2022" name="bioRxiv">
        <title>A global pangenome for the wheat fungal pathogen Pyrenophora tritici-repentis and prediction of effector protein structural homology.</title>
        <authorList>
            <person name="Moolhuijzen P."/>
            <person name="See P.T."/>
            <person name="Shi G."/>
            <person name="Powell H.R."/>
            <person name="Cockram J."/>
            <person name="Jorgensen L.N."/>
            <person name="Benslimane H."/>
            <person name="Strelkov S.E."/>
            <person name="Turner J."/>
            <person name="Liu Z."/>
            <person name="Moffat C.S."/>
        </authorList>
    </citation>
    <scope>NUCLEOTIDE SEQUENCE</scope>
    <source>
        <strain evidence="3">86-124</strain>
    </source>
</reference>
<dbReference type="Proteomes" id="UP000245464">
    <property type="component" value="Chromosome 8"/>
</dbReference>